<comment type="similarity">
    <text evidence="4 9">Belongs to the UbiA prenyltransferase family.</text>
</comment>
<dbReference type="EC" id="2.5.1.39" evidence="9"/>
<comment type="catalytic activity">
    <reaction evidence="9">
        <text>an all-trans-polyprenyl diphosphate + 4-hydroxybenzoate = a 4-hydroxy-3-(all-trans-polyprenyl)benzoate + diphosphate</text>
        <dbReference type="Rhea" id="RHEA:44504"/>
        <dbReference type="Rhea" id="RHEA-COMP:9514"/>
        <dbReference type="Rhea" id="RHEA-COMP:9564"/>
        <dbReference type="ChEBI" id="CHEBI:17879"/>
        <dbReference type="ChEBI" id="CHEBI:33019"/>
        <dbReference type="ChEBI" id="CHEBI:58914"/>
        <dbReference type="ChEBI" id="CHEBI:78396"/>
        <dbReference type="EC" id="2.5.1.39"/>
    </reaction>
</comment>
<keyword evidence="5 9" id="KW-0808">Transferase</keyword>
<dbReference type="FunFam" id="1.20.120.1780:FF:000001">
    <property type="entry name" value="4-hydroxybenzoate octaprenyltransferase"/>
    <property type="match status" value="1"/>
</dbReference>
<keyword evidence="9" id="KW-0831">Ubiquinone biosynthesis</keyword>
<dbReference type="InterPro" id="IPR006370">
    <property type="entry name" value="HB_polyprenyltransferase-like"/>
</dbReference>
<comment type="cofactor">
    <cofactor evidence="1 9">
        <name>Mg(2+)</name>
        <dbReference type="ChEBI" id="CHEBI:18420"/>
    </cofactor>
</comment>
<feature type="transmembrane region" description="Helical" evidence="9">
    <location>
        <begin position="249"/>
        <end position="272"/>
    </location>
</feature>
<evidence type="ECO:0000256" key="8">
    <source>
        <dbReference type="ARBA" id="ARBA00023136"/>
    </source>
</evidence>
<dbReference type="InterPro" id="IPR039653">
    <property type="entry name" value="Prenyltransferase"/>
</dbReference>
<evidence type="ECO:0000313" key="10">
    <source>
        <dbReference type="EMBL" id="RDL35188.1"/>
    </source>
</evidence>
<keyword evidence="9" id="KW-0496">Mitochondrion</keyword>
<gene>
    <name evidence="10" type="ORF">BP5553_07119</name>
</gene>
<dbReference type="STRING" id="2656787.A0A370TIK6"/>
<feature type="transmembrane region" description="Helical" evidence="9">
    <location>
        <begin position="207"/>
        <end position="228"/>
    </location>
</feature>
<dbReference type="InterPro" id="IPR044878">
    <property type="entry name" value="UbiA_sf"/>
</dbReference>
<sequence length="331" mass="36492">MSSLPARKPIDSKCSSGPTYYPPSTGLVSYLPSSFVPYAELMRLDRPAGIYLFFVPHLLGTLYAAALSPNDIRVQSLLQTLLILYAGTVFMRGAACSWNDNLDQEYDRQVYRCKTRPIARGAVSTVKGHIFTAFLTAIAAGFLMLLPRTVIPYAIPSIFLLWLYPFTKRFTDYPQIILGLQMSLGVFVGIVATGVDPMEQPLPKQISMIALYGALVTWTVIYDTIYACQDSKDDAKAGVKSMAVRFLPWMRPMLWGCAAVMVSLLVTCGIEAGFSEGYYLFMGCGGVTLSLTAMIGTVNLDDPASCLWWFKNTYWQVATPLSLGFLAEYAA</sequence>
<name>A0A370TIK6_9HELO</name>
<dbReference type="GO" id="GO:0006744">
    <property type="term" value="P:ubiquinone biosynthetic process"/>
    <property type="evidence" value="ECO:0007669"/>
    <property type="project" value="UniProtKB-UniRule"/>
</dbReference>
<feature type="transmembrane region" description="Helical" evidence="9">
    <location>
        <begin position="278"/>
        <end position="300"/>
    </location>
</feature>
<comment type="pathway">
    <text evidence="3">Secondary metabolite biosynthesis; terpenoid biosynthesis.</text>
</comment>
<evidence type="ECO:0000256" key="7">
    <source>
        <dbReference type="ARBA" id="ARBA00022989"/>
    </source>
</evidence>
<feature type="transmembrane region" description="Helical" evidence="9">
    <location>
        <begin position="78"/>
        <end position="98"/>
    </location>
</feature>
<feature type="transmembrane region" description="Helical" evidence="9">
    <location>
        <begin position="176"/>
        <end position="195"/>
    </location>
</feature>
<dbReference type="RefSeq" id="XP_031868011.1">
    <property type="nucleotide sequence ID" value="XM_032015742.1"/>
</dbReference>
<dbReference type="Pfam" id="PF01040">
    <property type="entry name" value="UbiA"/>
    <property type="match status" value="1"/>
</dbReference>
<feature type="transmembrane region" description="Helical" evidence="9">
    <location>
        <begin position="48"/>
        <end position="66"/>
    </location>
</feature>
<keyword evidence="7 9" id="KW-1133">Transmembrane helix</keyword>
<comment type="pathway">
    <text evidence="9">Cofactor biosynthesis; ubiquinone biosynthesis.</text>
</comment>
<feature type="transmembrane region" description="Helical" evidence="9">
    <location>
        <begin position="118"/>
        <end position="139"/>
    </location>
</feature>
<feature type="transmembrane region" description="Helical" evidence="9">
    <location>
        <begin position="145"/>
        <end position="164"/>
    </location>
</feature>
<organism evidence="10 11">
    <name type="scientific">Venustampulla echinocandica</name>
    <dbReference type="NCBI Taxonomy" id="2656787"/>
    <lineage>
        <taxon>Eukaryota</taxon>
        <taxon>Fungi</taxon>
        <taxon>Dikarya</taxon>
        <taxon>Ascomycota</taxon>
        <taxon>Pezizomycotina</taxon>
        <taxon>Leotiomycetes</taxon>
        <taxon>Helotiales</taxon>
        <taxon>Pleuroascaceae</taxon>
        <taxon>Venustampulla</taxon>
    </lineage>
</organism>
<dbReference type="UniPathway" id="UPA00232"/>
<reference evidence="10 11" key="1">
    <citation type="journal article" date="2018" name="IMA Fungus">
        <title>IMA Genome-F 9: Draft genome sequence of Annulohypoxylon stygium, Aspergillus mulundensis, Berkeleyomyces basicola (syn. Thielaviopsis basicola), Ceratocystis smalleyi, two Cercospora beticola strains, Coleophoma cylindrospora, Fusarium fracticaudum, Phialophora cf. hyalina, and Morchella septimelata.</title>
        <authorList>
            <person name="Wingfield B.D."/>
            <person name="Bills G.F."/>
            <person name="Dong Y."/>
            <person name="Huang W."/>
            <person name="Nel W.J."/>
            <person name="Swalarsk-Parry B.S."/>
            <person name="Vaghefi N."/>
            <person name="Wilken P.M."/>
            <person name="An Z."/>
            <person name="de Beer Z.W."/>
            <person name="De Vos L."/>
            <person name="Chen L."/>
            <person name="Duong T.A."/>
            <person name="Gao Y."/>
            <person name="Hammerbacher A."/>
            <person name="Kikkert J.R."/>
            <person name="Li Y."/>
            <person name="Li H."/>
            <person name="Li K."/>
            <person name="Li Q."/>
            <person name="Liu X."/>
            <person name="Ma X."/>
            <person name="Naidoo K."/>
            <person name="Pethybridge S.J."/>
            <person name="Sun J."/>
            <person name="Steenkamp E.T."/>
            <person name="van der Nest M.A."/>
            <person name="van Wyk S."/>
            <person name="Wingfield M.J."/>
            <person name="Xiong C."/>
            <person name="Yue Q."/>
            <person name="Zhang X."/>
        </authorList>
    </citation>
    <scope>NUCLEOTIDE SEQUENCE [LARGE SCALE GENOMIC DNA]</scope>
    <source>
        <strain evidence="10 11">BP 5553</strain>
    </source>
</reference>
<dbReference type="PANTHER" id="PTHR11048">
    <property type="entry name" value="PRENYLTRANSFERASES"/>
    <property type="match status" value="1"/>
</dbReference>
<protein>
    <recommendedName>
        <fullName evidence="9">4-hydroxybenzoate polyprenyltransferase, mitochondrial</fullName>
        <shortName evidence="9">4-HB polyprenyltransferase</shortName>
        <ecNumber evidence="9">2.5.1.39</ecNumber>
    </recommendedName>
    <alternativeName>
        <fullName evidence="9">Para-hydroxybenzoate--polyprenyltransferase</fullName>
        <shortName evidence="9">PHB:PPT</shortName>
        <shortName evidence="9">PHB:polyprenyltransferase</shortName>
    </alternativeName>
</protein>
<dbReference type="HAMAP" id="MF_01635">
    <property type="entry name" value="UbiA"/>
    <property type="match status" value="1"/>
</dbReference>
<comment type="function">
    <text evidence="9">Catalyzes the prenylation of para-hydroxybenzoate (PHB) with an all-trans polyprenyl group. Mediates the second step in the final reaction sequence of coenzyme Q (CoQ) biosynthesis, which is the condensation of the polyisoprenoid side chain with PHB, generating the first membrane-bound Q intermediate.</text>
</comment>
<dbReference type="OrthoDB" id="18170at2759"/>
<dbReference type="Proteomes" id="UP000254866">
    <property type="component" value="Unassembled WGS sequence"/>
</dbReference>
<keyword evidence="11" id="KW-1185">Reference proteome</keyword>
<dbReference type="PANTHER" id="PTHR11048:SF39">
    <property type="entry name" value="POLYPRENYL TRANSFERASE AUSN"/>
    <property type="match status" value="1"/>
</dbReference>
<dbReference type="Gene3D" id="1.20.120.1780">
    <property type="entry name" value="UbiA prenyltransferase"/>
    <property type="match status" value="1"/>
</dbReference>
<dbReference type="InterPro" id="IPR000537">
    <property type="entry name" value="UbiA_prenyltransferase"/>
</dbReference>
<dbReference type="Gene3D" id="1.10.357.140">
    <property type="entry name" value="UbiA prenyltransferase"/>
    <property type="match status" value="1"/>
</dbReference>
<dbReference type="CDD" id="cd13959">
    <property type="entry name" value="PT_UbiA_COQ2"/>
    <property type="match status" value="1"/>
</dbReference>
<dbReference type="GO" id="GO:0008412">
    <property type="term" value="F:4-hydroxybenzoate polyprenyltransferase activity"/>
    <property type="evidence" value="ECO:0007669"/>
    <property type="project" value="UniProtKB-EC"/>
</dbReference>
<evidence type="ECO:0000256" key="2">
    <source>
        <dbReference type="ARBA" id="ARBA00004141"/>
    </source>
</evidence>
<dbReference type="EMBL" id="NPIC01000006">
    <property type="protein sequence ID" value="RDL35188.1"/>
    <property type="molecule type" value="Genomic_DNA"/>
</dbReference>
<dbReference type="GO" id="GO:0008299">
    <property type="term" value="P:isoprenoid biosynthetic process"/>
    <property type="evidence" value="ECO:0007669"/>
    <property type="project" value="UniProtKB-UniRule"/>
</dbReference>
<evidence type="ECO:0000256" key="1">
    <source>
        <dbReference type="ARBA" id="ARBA00001946"/>
    </source>
</evidence>
<evidence type="ECO:0000256" key="4">
    <source>
        <dbReference type="ARBA" id="ARBA00005985"/>
    </source>
</evidence>
<accession>A0A370TIK6</accession>
<comment type="caution">
    <text evidence="10">The sequence shown here is derived from an EMBL/GenBank/DDBJ whole genome shotgun (WGS) entry which is preliminary data.</text>
</comment>
<dbReference type="GeneID" id="43599968"/>
<evidence type="ECO:0000256" key="5">
    <source>
        <dbReference type="ARBA" id="ARBA00022679"/>
    </source>
</evidence>
<dbReference type="GO" id="GO:0005743">
    <property type="term" value="C:mitochondrial inner membrane"/>
    <property type="evidence" value="ECO:0007669"/>
    <property type="project" value="UniProtKB-SubCell"/>
</dbReference>
<evidence type="ECO:0000256" key="6">
    <source>
        <dbReference type="ARBA" id="ARBA00022692"/>
    </source>
</evidence>
<evidence type="ECO:0000313" key="11">
    <source>
        <dbReference type="Proteomes" id="UP000254866"/>
    </source>
</evidence>
<keyword evidence="6 9" id="KW-0812">Transmembrane</keyword>
<evidence type="ECO:0000256" key="9">
    <source>
        <dbReference type="HAMAP-Rule" id="MF_03189"/>
    </source>
</evidence>
<comment type="subcellular location">
    <subcellularLocation>
        <location evidence="2">Membrane</location>
        <topology evidence="2">Multi-pass membrane protein</topology>
    </subcellularLocation>
    <subcellularLocation>
        <location evidence="9">Mitochondrion inner membrane</location>
        <topology evidence="9">Multi-pass membrane protein</topology>
        <orientation evidence="9">Matrix side</orientation>
    </subcellularLocation>
</comment>
<keyword evidence="9" id="KW-0414">Isoprene biosynthesis</keyword>
<dbReference type="FunFam" id="1.10.357.140:FF:000008">
    <property type="entry name" value="4-hydroxybenzoate octaprenyltransferase"/>
    <property type="match status" value="1"/>
</dbReference>
<keyword evidence="9" id="KW-0999">Mitochondrion inner membrane</keyword>
<proteinExistence type="inferred from homology"/>
<evidence type="ECO:0000256" key="3">
    <source>
        <dbReference type="ARBA" id="ARBA00004721"/>
    </source>
</evidence>
<keyword evidence="8 9" id="KW-0472">Membrane</keyword>
<dbReference type="AlphaFoldDB" id="A0A370TIK6"/>